<organism evidence="1 2">
    <name type="scientific">Apiospora kogelbergensis</name>
    <dbReference type="NCBI Taxonomy" id="1337665"/>
    <lineage>
        <taxon>Eukaryota</taxon>
        <taxon>Fungi</taxon>
        <taxon>Dikarya</taxon>
        <taxon>Ascomycota</taxon>
        <taxon>Pezizomycotina</taxon>
        <taxon>Sordariomycetes</taxon>
        <taxon>Xylariomycetidae</taxon>
        <taxon>Amphisphaeriales</taxon>
        <taxon>Apiosporaceae</taxon>
        <taxon>Apiospora</taxon>
    </lineage>
</organism>
<keyword evidence="1" id="KW-0489">Methyltransferase</keyword>
<keyword evidence="2" id="KW-1185">Reference proteome</keyword>
<dbReference type="AlphaFoldDB" id="A0AAW0Q8A4"/>
<name>A0AAW0Q8A4_9PEZI</name>
<comment type="caution">
    <text evidence="1">The sequence shown here is derived from an EMBL/GenBank/DDBJ whole genome shotgun (WGS) entry which is preliminary data.</text>
</comment>
<dbReference type="GO" id="GO:0032259">
    <property type="term" value="P:methylation"/>
    <property type="evidence" value="ECO:0007669"/>
    <property type="project" value="UniProtKB-KW"/>
</dbReference>
<reference evidence="1 2" key="1">
    <citation type="submission" date="2023-01" db="EMBL/GenBank/DDBJ databases">
        <title>Analysis of 21 Apiospora genomes using comparative genomics revels a genus with tremendous synthesis potential of carbohydrate active enzymes and secondary metabolites.</title>
        <authorList>
            <person name="Sorensen T."/>
        </authorList>
    </citation>
    <scope>NUCLEOTIDE SEQUENCE [LARGE SCALE GENOMIC DNA]</scope>
    <source>
        <strain evidence="1 2">CBS 117206</strain>
    </source>
</reference>
<evidence type="ECO:0000313" key="1">
    <source>
        <dbReference type="EMBL" id="KAK8096133.1"/>
    </source>
</evidence>
<dbReference type="EMBL" id="JAQQWP010000011">
    <property type="protein sequence ID" value="KAK8096133.1"/>
    <property type="molecule type" value="Genomic_DNA"/>
</dbReference>
<gene>
    <name evidence="1" type="ORF">PG999_014155</name>
</gene>
<evidence type="ECO:0000313" key="2">
    <source>
        <dbReference type="Proteomes" id="UP001392437"/>
    </source>
</evidence>
<dbReference type="GO" id="GO:0008168">
    <property type="term" value="F:methyltransferase activity"/>
    <property type="evidence" value="ECO:0007669"/>
    <property type="project" value="UniProtKB-KW"/>
</dbReference>
<keyword evidence="1" id="KW-0808">Transferase</keyword>
<sequence length="75" mass="8176">MASSNDTPRIVELAAQISVSVNEMQKRLSDQGMPSPTFGEDSPQSFPIDLHSLRFQILDATAELNEVLSSRRSGA</sequence>
<accession>A0AAW0Q8A4</accession>
<proteinExistence type="predicted"/>
<dbReference type="Proteomes" id="UP001392437">
    <property type="component" value="Unassembled WGS sequence"/>
</dbReference>
<protein>
    <submittedName>
        <fullName evidence="1">S-adenosyl-L-methionine-dependent methyltransferase</fullName>
    </submittedName>
</protein>